<keyword evidence="5" id="KW-0805">Transcription regulation</keyword>
<dbReference type="InterPro" id="IPR001387">
    <property type="entry name" value="Cro/C1-type_HTH"/>
</dbReference>
<organism evidence="10 11">
    <name type="scientific">Natranaerovirga pectinivora</name>
    <dbReference type="NCBI Taxonomy" id="682400"/>
    <lineage>
        <taxon>Bacteria</taxon>
        <taxon>Bacillati</taxon>
        <taxon>Bacillota</taxon>
        <taxon>Clostridia</taxon>
        <taxon>Lachnospirales</taxon>
        <taxon>Natranaerovirgaceae</taxon>
        <taxon>Natranaerovirga</taxon>
    </lineage>
</organism>
<feature type="domain" description="HTH cro/C1-type" evidence="9">
    <location>
        <begin position="320"/>
        <end position="344"/>
    </location>
</feature>
<dbReference type="Pfam" id="PF00309">
    <property type="entry name" value="Sigma54_AID"/>
    <property type="match status" value="1"/>
</dbReference>
<dbReference type="OrthoDB" id="9814402at2"/>
<comment type="similarity">
    <text evidence="1">Belongs to the sigma-54 factor family.</text>
</comment>
<dbReference type="GO" id="GO:0000428">
    <property type="term" value="C:DNA-directed RNA polymerase complex"/>
    <property type="evidence" value="ECO:0007669"/>
    <property type="project" value="UniProtKB-KW"/>
</dbReference>
<evidence type="ECO:0000256" key="3">
    <source>
        <dbReference type="ARBA" id="ARBA00022679"/>
    </source>
</evidence>
<dbReference type="GO" id="GO:0016987">
    <property type="term" value="F:sigma factor activity"/>
    <property type="evidence" value="ECO:0007669"/>
    <property type="project" value="UniProtKB-KW"/>
</dbReference>
<dbReference type="SUPFAM" id="SSF47413">
    <property type="entry name" value="lambda repressor-like DNA-binding domains"/>
    <property type="match status" value="1"/>
</dbReference>
<keyword evidence="6" id="KW-0731">Sigma factor</keyword>
<keyword evidence="7" id="KW-0238">DNA-binding</keyword>
<evidence type="ECO:0000256" key="1">
    <source>
        <dbReference type="ARBA" id="ARBA00008798"/>
    </source>
</evidence>
<evidence type="ECO:0000313" key="10">
    <source>
        <dbReference type="EMBL" id="TCT15563.1"/>
    </source>
</evidence>
<dbReference type="InterPro" id="IPR007634">
    <property type="entry name" value="RNA_pol_sigma_54_DNA-bd"/>
</dbReference>
<dbReference type="PROSITE" id="PS50943">
    <property type="entry name" value="HTH_CROC1"/>
    <property type="match status" value="1"/>
</dbReference>
<dbReference type="Gene3D" id="1.10.10.1330">
    <property type="entry name" value="RNA polymerase sigma-54 factor, core-binding domain"/>
    <property type="match status" value="1"/>
</dbReference>
<keyword evidence="4" id="KW-0548">Nucleotidyltransferase</keyword>
<dbReference type="InterPro" id="IPR010982">
    <property type="entry name" value="Lambda_DNA-bd_dom_sf"/>
</dbReference>
<dbReference type="GO" id="GO:0016779">
    <property type="term" value="F:nucleotidyltransferase activity"/>
    <property type="evidence" value="ECO:0007669"/>
    <property type="project" value="UniProtKB-KW"/>
</dbReference>
<dbReference type="PRINTS" id="PR00045">
    <property type="entry name" value="SIGMA54FCT"/>
</dbReference>
<accession>A0A4R3MMP1</accession>
<dbReference type="EMBL" id="SMAL01000003">
    <property type="protein sequence ID" value="TCT15563.1"/>
    <property type="molecule type" value="Genomic_DNA"/>
</dbReference>
<evidence type="ECO:0000256" key="7">
    <source>
        <dbReference type="ARBA" id="ARBA00023125"/>
    </source>
</evidence>
<keyword evidence="2" id="KW-0240">DNA-directed RNA polymerase</keyword>
<evidence type="ECO:0000256" key="2">
    <source>
        <dbReference type="ARBA" id="ARBA00022478"/>
    </source>
</evidence>
<dbReference type="AlphaFoldDB" id="A0A4R3MMP1"/>
<dbReference type="PROSITE" id="PS00718">
    <property type="entry name" value="SIGMA54_2"/>
    <property type="match status" value="1"/>
</dbReference>
<dbReference type="NCBIfam" id="TIGR02395">
    <property type="entry name" value="rpoN_sigma"/>
    <property type="match status" value="1"/>
</dbReference>
<dbReference type="InterPro" id="IPR007046">
    <property type="entry name" value="RNA_pol_sigma_54_core-bd"/>
</dbReference>
<dbReference type="RefSeq" id="WP_132251364.1">
    <property type="nucleotide sequence ID" value="NZ_SMAL01000003.1"/>
</dbReference>
<proteinExistence type="inferred from homology"/>
<evidence type="ECO:0000259" key="9">
    <source>
        <dbReference type="PROSITE" id="PS50943"/>
    </source>
</evidence>
<name>A0A4R3MMP1_9FIRM</name>
<evidence type="ECO:0000256" key="6">
    <source>
        <dbReference type="ARBA" id="ARBA00023082"/>
    </source>
</evidence>
<dbReference type="PIRSF" id="PIRSF000774">
    <property type="entry name" value="RpoN"/>
    <property type="match status" value="1"/>
</dbReference>
<dbReference type="PANTHER" id="PTHR32248">
    <property type="entry name" value="RNA POLYMERASE SIGMA-54 FACTOR"/>
    <property type="match status" value="1"/>
</dbReference>
<comment type="caution">
    <text evidence="10">The sequence shown here is derived from an EMBL/GenBank/DDBJ whole genome shotgun (WGS) entry which is preliminary data.</text>
</comment>
<gene>
    <name evidence="10" type="ORF">EDC18_103269</name>
</gene>
<dbReference type="GO" id="GO:0003677">
    <property type="term" value="F:DNA binding"/>
    <property type="evidence" value="ECO:0007669"/>
    <property type="project" value="UniProtKB-KW"/>
</dbReference>
<keyword evidence="3" id="KW-0808">Transferase</keyword>
<dbReference type="PROSITE" id="PS50044">
    <property type="entry name" value="SIGMA54_3"/>
    <property type="match status" value="1"/>
</dbReference>
<dbReference type="Pfam" id="PF04963">
    <property type="entry name" value="Sigma54_CBD"/>
    <property type="match status" value="1"/>
</dbReference>
<evidence type="ECO:0000256" key="8">
    <source>
        <dbReference type="ARBA" id="ARBA00023163"/>
    </source>
</evidence>
<dbReference type="InterPro" id="IPR038709">
    <property type="entry name" value="RpoN_core-bd_sf"/>
</dbReference>
<dbReference type="GO" id="GO:0001216">
    <property type="term" value="F:DNA-binding transcription activator activity"/>
    <property type="evidence" value="ECO:0007669"/>
    <property type="project" value="InterPro"/>
</dbReference>
<keyword evidence="11" id="KW-1185">Reference proteome</keyword>
<dbReference type="GO" id="GO:0006352">
    <property type="term" value="P:DNA-templated transcription initiation"/>
    <property type="evidence" value="ECO:0007669"/>
    <property type="project" value="InterPro"/>
</dbReference>
<sequence length="430" mass="50669">MKLDMQLNQNMEQNQHLSQKMIQAISILEMNNEELILYIKEQMLENPILDWKDNNIKSYDYEIIDDKNKNLLTSYEDLLLQWKERAKKISKKSNKNLVYKVGLDIIENINDQGYLEKSVEAISKAFKINTKDVERILKNIQSLEPIGIGSRHLGEYLSIQLKNLGYKDDVLTNLVEEHIQLLGKKQWKTICEILNISREQLKGYLELLSSLSPRIPFKKENKDTVHIQPELKVIEKDGVLTLEWIDETIPNLYIPEYYLQIMNDENQDEQAKEYIINNIDKARWLMRNIEERRKNIYNVANYIMRYQEDFIKYGDTLKPLSQSQVSKALGLSNSTISRVVNNKYIETPKGLFEIKDFFSQGLPFQDVEISNKEIMKMIEDIIKNENKRKPLSDEKIKDLLVKKGVQISRRTVTKYRLEMNILSSVDRKEL</sequence>
<reference evidence="10 11" key="1">
    <citation type="submission" date="2019-03" db="EMBL/GenBank/DDBJ databases">
        <title>Genomic Encyclopedia of Type Strains, Phase IV (KMG-IV): sequencing the most valuable type-strain genomes for metagenomic binning, comparative biology and taxonomic classification.</title>
        <authorList>
            <person name="Goeker M."/>
        </authorList>
    </citation>
    <scope>NUCLEOTIDE SEQUENCE [LARGE SCALE GENOMIC DNA]</scope>
    <source>
        <strain evidence="10 11">DSM 24629</strain>
    </source>
</reference>
<evidence type="ECO:0000256" key="4">
    <source>
        <dbReference type="ARBA" id="ARBA00022695"/>
    </source>
</evidence>
<keyword evidence="8" id="KW-0804">Transcription</keyword>
<dbReference type="Gene3D" id="1.10.10.60">
    <property type="entry name" value="Homeodomain-like"/>
    <property type="match status" value="1"/>
</dbReference>
<dbReference type="Proteomes" id="UP000294902">
    <property type="component" value="Unassembled WGS sequence"/>
</dbReference>
<protein>
    <submittedName>
        <fullName evidence="10">RNA polymerase RpoN-/SigL-like sigma 54 subunit</fullName>
    </submittedName>
</protein>
<dbReference type="InterPro" id="IPR000394">
    <property type="entry name" value="RNA_pol_sigma_54"/>
</dbReference>
<dbReference type="Pfam" id="PF04552">
    <property type="entry name" value="Sigma54_DBD"/>
    <property type="match status" value="1"/>
</dbReference>
<evidence type="ECO:0000313" key="11">
    <source>
        <dbReference type="Proteomes" id="UP000294902"/>
    </source>
</evidence>
<evidence type="ECO:0000256" key="5">
    <source>
        <dbReference type="ARBA" id="ARBA00023015"/>
    </source>
</evidence>
<dbReference type="PANTHER" id="PTHR32248:SF4">
    <property type="entry name" value="RNA POLYMERASE SIGMA-54 FACTOR"/>
    <property type="match status" value="1"/>
</dbReference>